<dbReference type="EMBL" id="JBBNAG010000001">
    <property type="protein sequence ID" value="KAK9165619.1"/>
    <property type="molecule type" value="Genomic_DNA"/>
</dbReference>
<dbReference type="Proteomes" id="UP001419268">
    <property type="component" value="Unassembled WGS sequence"/>
</dbReference>
<dbReference type="PROSITE" id="PS51375">
    <property type="entry name" value="PPR"/>
    <property type="match status" value="2"/>
</dbReference>
<dbReference type="GO" id="GO:0003729">
    <property type="term" value="F:mRNA binding"/>
    <property type="evidence" value="ECO:0007669"/>
    <property type="project" value="TreeGrafter"/>
</dbReference>
<dbReference type="InterPro" id="IPR011990">
    <property type="entry name" value="TPR-like_helical_dom_sf"/>
</dbReference>
<dbReference type="InterPro" id="IPR051240">
    <property type="entry name" value="Mito_RNA-Proc/Resp"/>
</dbReference>
<keyword evidence="1" id="KW-0677">Repeat</keyword>
<dbReference type="AlphaFoldDB" id="A0AAP0LAJ8"/>
<reference evidence="3 4" key="1">
    <citation type="submission" date="2024-01" db="EMBL/GenBank/DDBJ databases">
        <title>Genome assemblies of Stephania.</title>
        <authorList>
            <person name="Yang L."/>
        </authorList>
    </citation>
    <scope>NUCLEOTIDE SEQUENCE [LARGE SCALE GENOMIC DNA]</scope>
    <source>
        <strain evidence="3">JXDWG</strain>
        <tissue evidence="3">Leaf</tissue>
    </source>
</reference>
<evidence type="ECO:0008006" key="5">
    <source>
        <dbReference type="Google" id="ProtNLM"/>
    </source>
</evidence>
<keyword evidence="4" id="KW-1185">Reference proteome</keyword>
<evidence type="ECO:0000256" key="2">
    <source>
        <dbReference type="PROSITE-ProRule" id="PRU00708"/>
    </source>
</evidence>
<evidence type="ECO:0000313" key="4">
    <source>
        <dbReference type="Proteomes" id="UP001419268"/>
    </source>
</evidence>
<name>A0AAP0LAJ8_9MAGN</name>
<evidence type="ECO:0000313" key="3">
    <source>
        <dbReference type="EMBL" id="KAK9165619.1"/>
    </source>
</evidence>
<organism evidence="3 4">
    <name type="scientific">Stephania cephalantha</name>
    <dbReference type="NCBI Taxonomy" id="152367"/>
    <lineage>
        <taxon>Eukaryota</taxon>
        <taxon>Viridiplantae</taxon>
        <taxon>Streptophyta</taxon>
        <taxon>Embryophyta</taxon>
        <taxon>Tracheophyta</taxon>
        <taxon>Spermatophyta</taxon>
        <taxon>Magnoliopsida</taxon>
        <taxon>Ranunculales</taxon>
        <taxon>Menispermaceae</taxon>
        <taxon>Menispermoideae</taxon>
        <taxon>Cissampelideae</taxon>
        <taxon>Stephania</taxon>
    </lineage>
</organism>
<sequence>MFSLSHSPSLRLNRFFNQIIRTQSIHTRRRFLPWKPRHEHNLSQRELLDRICRILVLQRLPLIDQLHFDFSDEILDAVLRNLRFNPNPCLQFFKLASKQQTFRPNAKSYCKIVHILSKARFFDDARVCLNELVEICVSNCSVSFVFDELVSVYREFSFSPTVFDMLLKVYVEKGLVKDALFVFDNMGKCGCVPSLRSCNALLSRLVRGGEARTAVLVYDQMVGVGVSPDIFSVYESCECVL</sequence>
<feature type="repeat" description="PPR" evidence="2">
    <location>
        <begin position="194"/>
        <end position="228"/>
    </location>
</feature>
<dbReference type="NCBIfam" id="TIGR00756">
    <property type="entry name" value="PPR"/>
    <property type="match status" value="2"/>
</dbReference>
<gene>
    <name evidence="3" type="ORF">Scep_000810</name>
</gene>
<dbReference type="PANTHER" id="PTHR47933">
    <property type="entry name" value="PENTATRICOPEPTIDE REPEAT-CONTAINING PROTEIN 1, MITOCHONDRIAL"/>
    <property type="match status" value="1"/>
</dbReference>
<dbReference type="Pfam" id="PF13812">
    <property type="entry name" value="PPR_3"/>
    <property type="match status" value="1"/>
</dbReference>
<accession>A0AAP0LAJ8</accession>
<protein>
    <recommendedName>
        <fullName evidence="5">Pentatricopeptide repeat-containing protein</fullName>
    </recommendedName>
</protein>
<evidence type="ECO:0000256" key="1">
    <source>
        <dbReference type="ARBA" id="ARBA00022737"/>
    </source>
</evidence>
<dbReference type="Gene3D" id="1.25.40.10">
    <property type="entry name" value="Tetratricopeptide repeat domain"/>
    <property type="match status" value="1"/>
</dbReference>
<proteinExistence type="predicted"/>
<dbReference type="InterPro" id="IPR002885">
    <property type="entry name" value="PPR_rpt"/>
</dbReference>
<feature type="repeat" description="PPR" evidence="2">
    <location>
        <begin position="159"/>
        <end position="193"/>
    </location>
</feature>
<dbReference type="PANTHER" id="PTHR47933:SF11">
    <property type="entry name" value="PENTATRICOPEPTIDE REPEAT-CONTAINING PROTEIN 2"/>
    <property type="match status" value="1"/>
</dbReference>
<comment type="caution">
    <text evidence="3">The sequence shown here is derived from an EMBL/GenBank/DDBJ whole genome shotgun (WGS) entry which is preliminary data.</text>
</comment>